<evidence type="ECO:0000313" key="9">
    <source>
        <dbReference type="Proteomes" id="UP001163255"/>
    </source>
</evidence>
<feature type="domain" description="Protein kinase" evidence="7">
    <location>
        <begin position="75"/>
        <end position="334"/>
    </location>
</feature>
<name>A0ABY6GV11_9GAMM</name>
<dbReference type="EMBL" id="CP103300">
    <property type="protein sequence ID" value="UYM16608.1"/>
    <property type="molecule type" value="Genomic_DNA"/>
</dbReference>
<accession>A0ABY6GV11</accession>
<feature type="chain" id="PRO_5045897314" evidence="6">
    <location>
        <begin position="24"/>
        <end position="334"/>
    </location>
</feature>
<dbReference type="SUPFAM" id="SSF56112">
    <property type="entry name" value="Protein kinase-like (PK-like)"/>
    <property type="match status" value="1"/>
</dbReference>
<dbReference type="PANTHER" id="PTHR22974">
    <property type="entry name" value="MIXED LINEAGE PROTEIN KINASE"/>
    <property type="match status" value="1"/>
</dbReference>
<dbReference type="InterPro" id="IPR000719">
    <property type="entry name" value="Prot_kinase_dom"/>
</dbReference>
<keyword evidence="1" id="KW-0723">Serine/threonine-protein kinase</keyword>
<evidence type="ECO:0000256" key="3">
    <source>
        <dbReference type="ARBA" id="ARBA00022741"/>
    </source>
</evidence>
<organism evidence="8 9">
    <name type="scientific">Endozoicomonas euniceicola</name>
    <dbReference type="NCBI Taxonomy" id="1234143"/>
    <lineage>
        <taxon>Bacteria</taxon>
        <taxon>Pseudomonadati</taxon>
        <taxon>Pseudomonadota</taxon>
        <taxon>Gammaproteobacteria</taxon>
        <taxon>Oceanospirillales</taxon>
        <taxon>Endozoicomonadaceae</taxon>
        <taxon>Endozoicomonas</taxon>
    </lineage>
</organism>
<reference evidence="8" key="1">
    <citation type="submission" date="2022-10" db="EMBL/GenBank/DDBJ databases">
        <title>Completed Genome Sequence of two octocoral isolated bacterium, Endozoicomonas euniceicola EF212T and Endozoicomonas gorgoniicola PS125T.</title>
        <authorList>
            <person name="Chiou Y.-J."/>
            <person name="Chen Y.-H."/>
        </authorList>
    </citation>
    <scope>NUCLEOTIDE SEQUENCE</scope>
    <source>
        <strain evidence="8">EF212</strain>
    </source>
</reference>
<evidence type="ECO:0000256" key="6">
    <source>
        <dbReference type="SAM" id="SignalP"/>
    </source>
</evidence>
<evidence type="ECO:0000256" key="1">
    <source>
        <dbReference type="ARBA" id="ARBA00022527"/>
    </source>
</evidence>
<dbReference type="Proteomes" id="UP001163255">
    <property type="component" value="Chromosome"/>
</dbReference>
<proteinExistence type="predicted"/>
<keyword evidence="2" id="KW-0808">Transferase</keyword>
<dbReference type="Pfam" id="PF00069">
    <property type="entry name" value="Pkinase"/>
    <property type="match status" value="1"/>
</dbReference>
<keyword evidence="3" id="KW-0547">Nucleotide-binding</keyword>
<evidence type="ECO:0000259" key="7">
    <source>
        <dbReference type="PROSITE" id="PS50011"/>
    </source>
</evidence>
<dbReference type="Gene3D" id="1.10.510.10">
    <property type="entry name" value="Transferase(Phosphotransferase) domain 1"/>
    <property type="match status" value="1"/>
</dbReference>
<dbReference type="RefSeq" id="WP_262598903.1">
    <property type="nucleotide sequence ID" value="NZ_CP103300.1"/>
</dbReference>
<evidence type="ECO:0000313" key="8">
    <source>
        <dbReference type="EMBL" id="UYM16608.1"/>
    </source>
</evidence>
<dbReference type="InterPro" id="IPR011009">
    <property type="entry name" value="Kinase-like_dom_sf"/>
</dbReference>
<keyword evidence="6" id="KW-0732">Signal</keyword>
<dbReference type="PANTHER" id="PTHR22974:SF21">
    <property type="entry name" value="DUAL SPECIFICITY PROTEIN KINASE TTK"/>
    <property type="match status" value="1"/>
</dbReference>
<evidence type="ECO:0000256" key="2">
    <source>
        <dbReference type="ARBA" id="ARBA00022679"/>
    </source>
</evidence>
<keyword evidence="5" id="KW-0067">ATP-binding</keyword>
<sequence>MEQFFRTLRLLILLLVMLPNSHASSEESEADDDTCLPINNIIQFYSIKFAEESLFLVNRYDVSGSTYVQESLHDLCFIELLKEGLDASVYLVRYRADADNKTFVARVSFPIEIAQYNNAKFYNRHSGHKSSTTMYNYYSLMDIKGNELVFMDTYERNKDTLFSRIERLKQKDRERRSESYYDYFIRSLTQLLTQEEEDDYIPTAEAARYILEMIQAVHYLHIQYIVHNDLHPGNIMFDTNDTIKIIDFFGSEFQGESFKQRAKVAFWDYKRLYNNSILPLINALNVSKEEKNVLKELTKWPESLASNTASYEDYSKYIKDTEEKLKAFIANEGE</sequence>
<dbReference type="SMART" id="SM00220">
    <property type="entry name" value="S_TKc"/>
    <property type="match status" value="1"/>
</dbReference>
<evidence type="ECO:0000256" key="4">
    <source>
        <dbReference type="ARBA" id="ARBA00022777"/>
    </source>
</evidence>
<gene>
    <name evidence="8" type="ORF">NX720_01360</name>
</gene>
<keyword evidence="9" id="KW-1185">Reference proteome</keyword>
<dbReference type="PROSITE" id="PS50011">
    <property type="entry name" value="PROTEIN_KINASE_DOM"/>
    <property type="match status" value="1"/>
</dbReference>
<evidence type="ECO:0000256" key="5">
    <source>
        <dbReference type="ARBA" id="ARBA00022840"/>
    </source>
</evidence>
<feature type="signal peptide" evidence="6">
    <location>
        <begin position="1"/>
        <end position="23"/>
    </location>
</feature>
<dbReference type="GO" id="GO:0016301">
    <property type="term" value="F:kinase activity"/>
    <property type="evidence" value="ECO:0007669"/>
    <property type="project" value="UniProtKB-KW"/>
</dbReference>
<protein>
    <submittedName>
        <fullName evidence="8">Protein kinase</fullName>
    </submittedName>
</protein>
<keyword evidence="4 8" id="KW-0418">Kinase</keyword>